<protein>
    <submittedName>
        <fullName evidence="2">Uncharacterized protein</fullName>
    </submittedName>
</protein>
<dbReference type="OrthoDB" id="181840at2157"/>
<gene>
    <name evidence="2" type="ORF">B1756_02985</name>
</gene>
<dbReference type="RefSeq" id="WP_086890012.1">
    <property type="nucleotide sequence ID" value="NZ_CP019893.1"/>
</dbReference>
<reference evidence="3" key="1">
    <citation type="submission" date="2017-02" db="EMBL/GenBank/DDBJ databases">
        <title>Natronthermophilus aegyptiacus gen. nov.,sp. nov., an aerobic, extremely halophilic alkalithermophilic archaeon isolated from the athalassohaline Wadi An Natrun, Egypt.</title>
        <authorList>
            <person name="Zhao B."/>
        </authorList>
    </citation>
    <scope>NUCLEOTIDE SEQUENCE [LARGE SCALE GENOMIC DNA]</scope>
    <source>
        <strain evidence="3">JW/NM-HA 15</strain>
    </source>
</reference>
<keyword evidence="3" id="KW-1185">Reference proteome</keyword>
<evidence type="ECO:0000256" key="1">
    <source>
        <dbReference type="SAM" id="Phobius"/>
    </source>
</evidence>
<feature type="transmembrane region" description="Helical" evidence="1">
    <location>
        <begin position="7"/>
        <end position="25"/>
    </location>
</feature>
<evidence type="ECO:0000313" key="3">
    <source>
        <dbReference type="Proteomes" id="UP000250088"/>
    </source>
</evidence>
<proteinExistence type="predicted"/>
<dbReference type="AlphaFoldDB" id="A0A2Z2HZZ4"/>
<dbReference type="KEGG" id="naj:B1756_02985"/>
<accession>A0A2Z2HZZ4</accession>
<dbReference type="GeneID" id="32893010"/>
<feature type="transmembrane region" description="Helical" evidence="1">
    <location>
        <begin position="31"/>
        <end position="51"/>
    </location>
</feature>
<name>A0A2Z2HZZ4_9EURY</name>
<evidence type="ECO:0000313" key="2">
    <source>
        <dbReference type="EMBL" id="ARS91647.1"/>
    </source>
</evidence>
<sequence>MSLERFVKANLLVLPIVLVVGYFYLASLPVIVLPIGVAYVTASVLLTFAWIMSRLSLRLW</sequence>
<organism evidence="2 3">
    <name type="scientific">Natrarchaeobaculum aegyptiacum</name>
    <dbReference type="NCBI Taxonomy" id="745377"/>
    <lineage>
        <taxon>Archaea</taxon>
        <taxon>Methanobacteriati</taxon>
        <taxon>Methanobacteriota</taxon>
        <taxon>Stenosarchaea group</taxon>
        <taxon>Halobacteria</taxon>
        <taxon>Halobacteriales</taxon>
        <taxon>Natrialbaceae</taxon>
        <taxon>Natrarchaeobaculum</taxon>
    </lineage>
</organism>
<dbReference type="EMBL" id="CP019893">
    <property type="protein sequence ID" value="ARS91647.1"/>
    <property type="molecule type" value="Genomic_DNA"/>
</dbReference>
<keyword evidence="1" id="KW-1133">Transmembrane helix</keyword>
<keyword evidence="1" id="KW-0472">Membrane</keyword>
<dbReference type="Proteomes" id="UP000250088">
    <property type="component" value="Chromosome"/>
</dbReference>
<keyword evidence="1" id="KW-0812">Transmembrane</keyword>